<dbReference type="RefSeq" id="WP_399655262.1">
    <property type="nucleotide sequence ID" value="NZ_JBITYG010000010.1"/>
</dbReference>
<organism evidence="4 5">
    <name type="scientific">Streptomyces fildesensis</name>
    <dbReference type="NCBI Taxonomy" id="375757"/>
    <lineage>
        <taxon>Bacteria</taxon>
        <taxon>Bacillati</taxon>
        <taxon>Actinomycetota</taxon>
        <taxon>Actinomycetes</taxon>
        <taxon>Kitasatosporales</taxon>
        <taxon>Streptomycetaceae</taxon>
        <taxon>Streptomyces</taxon>
    </lineage>
</organism>
<evidence type="ECO:0000313" key="5">
    <source>
        <dbReference type="Proteomes" id="UP001614394"/>
    </source>
</evidence>
<keyword evidence="5" id="KW-1185">Reference proteome</keyword>
<proteinExistence type="predicted"/>
<keyword evidence="2" id="KW-0732">Signal</keyword>
<feature type="signal peptide" evidence="2">
    <location>
        <begin position="1"/>
        <end position="22"/>
    </location>
</feature>
<protein>
    <recommendedName>
        <fullName evidence="3">DUF11 domain-containing protein</fullName>
    </recommendedName>
</protein>
<comment type="caution">
    <text evidence="4">The sequence shown here is derived from an EMBL/GenBank/DDBJ whole genome shotgun (WGS) entry which is preliminary data.</text>
</comment>
<name>A0ABW8CFT8_9ACTN</name>
<keyword evidence="1" id="KW-1133">Transmembrane helix</keyword>
<dbReference type="InterPro" id="IPR001434">
    <property type="entry name" value="OmcB-like_DUF11"/>
</dbReference>
<dbReference type="InterPro" id="IPR013783">
    <property type="entry name" value="Ig-like_fold"/>
</dbReference>
<keyword evidence="1" id="KW-0472">Membrane</keyword>
<evidence type="ECO:0000256" key="1">
    <source>
        <dbReference type="SAM" id="Phobius"/>
    </source>
</evidence>
<feature type="chain" id="PRO_5046913865" description="DUF11 domain-containing protein" evidence="2">
    <location>
        <begin position="23"/>
        <end position="510"/>
    </location>
</feature>
<keyword evidence="1" id="KW-0812">Transmembrane</keyword>
<reference evidence="4 5" key="1">
    <citation type="submission" date="2024-10" db="EMBL/GenBank/DDBJ databases">
        <title>The Natural Products Discovery Center: Release of the First 8490 Sequenced Strains for Exploring Actinobacteria Biosynthetic Diversity.</title>
        <authorList>
            <person name="Kalkreuter E."/>
            <person name="Kautsar S.A."/>
            <person name="Yang D."/>
            <person name="Bader C.D."/>
            <person name="Teijaro C.N."/>
            <person name="Fluegel L."/>
            <person name="Davis C.M."/>
            <person name="Simpson J.R."/>
            <person name="Lauterbach L."/>
            <person name="Steele A.D."/>
            <person name="Gui C."/>
            <person name="Meng S."/>
            <person name="Li G."/>
            <person name="Viehrig K."/>
            <person name="Ye F."/>
            <person name="Su P."/>
            <person name="Kiefer A.F."/>
            <person name="Nichols A."/>
            <person name="Cepeda A.J."/>
            <person name="Yan W."/>
            <person name="Fan B."/>
            <person name="Jiang Y."/>
            <person name="Adhikari A."/>
            <person name="Zheng C.-J."/>
            <person name="Schuster L."/>
            <person name="Cowan T.M."/>
            <person name="Smanski M.J."/>
            <person name="Chevrette M.G."/>
            <person name="De Carvalho L.P.S."/>
            <person name="Shen B."/>
        </authorList>
    </citation>
    <scope>NUCLEOTIDE SEQUENCE [LARGE SCALE GENOMIC DNA]</scope>
    <source>
        <strain evidence="4 5">NPDC053399</strain>
    </source>
</reference>
<sequence length="510" mass="51778">MTAAMASAVCLLTLGSAGSSFAGSPAAVAGDAPSGDIVVTAPARLVVPAPSAPDPGALRTLEVGLRHGGPAGTLTPGVFTVDAGGLARIAEVIWPAGCTHARGSAVAKCDLRTSPSNPGKLLSLRIHSLVGARAGAHGVITYTPKGAPGGARAVRTTVSVGSGPDVVTSAPFRLRAAAPPAPGATVVLPFTLTNAGNETAPGAIVRIYGSRGLAWSAAHSNCESLRTPPSADFPASASALCVLDQPLAPGATYAFADPPAFLTESFALWERTDLRVTAKSADALADAHGNASWTKGTGTPLRLVPRPGPSAEDLYQEDNFATTAVAVRNTADLAVTGSRVSGTVGRRVTAAVTVTNHGPAAVSDITVGNPVVAVDIRVPAGTTVVKAPKGCRPVRPNDEDAPGAGGAPQYTCETKNWLDPGESAVFPFQLRIDRAIDDSAGSATLQIDHDPNSRTNFDTDPGDNTAVIAVTGDRRLLTRKRVALAGGLTVLALGAGFVVLRRRRARSRQA</sequence>
<feature type="transmembrane region" description="Helical" evidence="1">
    <location>
        <begin position="482"/>
        <end position="500"/>
    </location>
</feature>
<feature type="domain" description="DUF11" evidence="3">
    <location>
        <begin position="332"/>
        <end position="469"/>
    </location>
</feature>
<evidence type="ECO:0000259" key="3">
    <source>
        <dbReference type="Pfam" id="PF01345"/>
    </source>
</evidence>
<dbReference type="Gene3D" id="2.60.40.10">
    <property type="entry name" value="Immunoglobulins"/>
    <property type="match status" value="1"/>
</dbReference>
<evidence type="ECO:0000256" key="2">
    <source>
        <dbReference type="SAM" id="SignalP"/>
    </source>
</evidence>
<dbReference type="Proteomes" id="UP001614394">
    <property type="component" value="Unassembled WGS sequence"/>
</dbReference>
<gene>
    <name evidence="4" type="ORF">ACIGXA_29635</name>
</gene>
<evidence type="ECO:0000313" key="4">
    <source>
        <dbReference type="EMBL" id="MFI9104682.1"/>
    </source>
</evidence>
<dbReference type="EMBL" id="JBITYG010000010">
    <property type="protein sequence ID" value="MFI9104682.1"/>
    <property type="molecule type" value="Genomic_DNA"/>
</dbReference>
<dbReference type="Pfam" id="PF01345">
    <property type="entry name" value="DUF11"/>
    <property type="match status" value="1"/>
</dbReference>
<accession>A0ABW8CFT8</accession>